<dbReference type="InterPro" id="IPR001647">
    <property type="entry name" value="HTH_TetR"/>
</dbReference>
<dbReference type="GO" id="GO:0000976">
    <property type="term" value="F:transcription cis-regulatory region binding"/>
    <property type="evidence" value="ECO:0007669"/>
    <property type="project" value="TreeGrafter"/>
</dbReference>
<reference evidence="6 7" key="1">
    <citation type="submission" date="2017-01" db="EMBL/GenBank/DDBJ databases">
        <authorList>
            <person name="Mah S.A."/>
            <person name="Swanson W.J."/>
            <person name="Moy G.W."/>
            <person name="Vacquier V.D."/>
        </authorList>
    </citation>
    <scope>NUCLEOTIDE SEQUENCE [LARGE SCALE GENOMIC DNA]</scope>
    <source>
        <strain evidence="6 7">DSM 7027</strain>
    </source>
</reference>
<dbReference type="SUPFAM" id="SSF48498">
    <property type="entry name" value="Tetracyclin repressor-like, C-terminal domain"/>
    <property type="match status" value="1"/>
</dbReference>
<keyword evidence="3" id="KW-0804">Transcription</keyword>
<gene>
    <name evidence="6" type="ORF">SAMN05421647_102186</name>
</gene>
<dbReference type="STRING" id="49186.SAMN05421647_102186"/>
<dbReference type="InterPro" id="IPR036271">
    <property type="entry name" value="Tet_transcr_reg_TetR-rel_C_sf"/>
</dbReference>
<evidence type="ECO:0000256" key="2">
    <source>
        <dbReference type="ARBA" id="ARBA00023125"/>
    </source>
</evidence>
<dbReference type="Proteomes" id="UP000186895">
    <property type="component" value="Unassembled WGS sequence"/>
</dbReference>
<name>A0A1N6Q1G7_9GAMM</name>
<dbReference type="GO" id="GO:0003700">
    <property type="term" value="F:DNA-binding transcription factor activity"/>
    <property type="evidence" value="ECO:0007669"/>
    <property type="project" value="TreeGrafter"/>
</dbReference>
<dbReference type="InterPro" id="IPR009057">
    <property type="entry name" value="Homeodomain-like_sf"/>
</dbReference>
<dbReference type="PROSITE" id="PS50977">
    <property type="entry name" value="HTH_TETR_2"/>
    <property type="match status" value="1"/>
</dbReference>
<evidence type="ECO:0000256" key="3">
    <source>
        <dbReference type="ARBA" id="ARBA00023163"/>
    </source>
</evidence>
<dbReference type="Gene3D" id="1.10.357.10">
    <property type="entry name" value="Tetracycline Repressor, domain 2"/>
    <property type="match status" value="1"/>
</dbReference>
<evidence type="ECO:0000256" key="4">
    <source>
        <dbReference type="PROSITE-ProRule" id="PRU00335"/>
    </source>
</evidence>
<dbReference type="InterPro" id="IPR025996">
    <property type="entry name" value="MT1864/Rv1816-like_C"/>
</dbReference>
<dbReference type="PANTHER" id="PTHR30055:SF212">
    <property type="entry name" value="TETR-FAMILY FAMILY TRANSCRIPTIONAL REGULATOR"/>
    <property type="match status" value="1"/>
</dbReference>
<proteinExistence type="predicted"/>
<feature type="DNA-binding region" description="H-T-H motif" evidence="4">
    <location>
        <begin position="33"/>
        <end position="52"/>
    </location>
</feature>
<feature type="domain" description="HTH tetR-type" evidence="5">
    <location>
        <begin position="10"/>
        <end position="70"/>
    </location>
</feature>
<dbReference type="RefSeq" id="WP_076461543.1">
    <property type="nucleotide sequence ID" value="NZ_FTMN01000002.1"/>
</dbReference>
<dbReference type="InterPro" id="IPR050109">
    <property type="entry name" value="HTH-type_TetR-like_transc_reg"/>
</dbReference>
<protein>
    <submittedName>
        <fullName evidence="6">Transcriptional regulator, TetR family</fullName>
    </submittedName>
</protein>
<dbReference type="SUPFAM" id="SSF46689">
    <property type="entry name" value="Homeodomain-like"/>
    <property type="match status" value="1"/>
</dbReference>
<dbReference type="eggNOG" id="COG1309">
    <property type="taxonomic scope" value="Bacteria"/>
</dbReference>
<evidence type="ECO:0000256" key="1">
    <source>
        <dbReference type="ARBA" id="ARBA00023015"/>
    </source>
</evidence>
<evidence type="ECO:0000259" key="5">
    <source>
        <dbReference type="PROSITE" id="PS50977"/>
    </source>
</evidence>
<dbReference type="Pfam" id="PF13305">
    <property type="entry name" value="TetR_C_33"/>
    <property type="match status" value="1"/>
</dbReference>
<dbReference type="EMBL" id="FTMN01000002">
    <property type="protein sequence ID" value="SIQ10375.1"/>
    <property type="molecule type" value="Genomic_DNA"/>
</dbReference>
<keyword evidence="2 4" id="KW-0238">DNA-binding</keyword>
<dbReference type="PANTHER" id="PTHR30055">
    <property type="entry name" value="HTH-TYPE TRANSCRIPTIONAL REGULATOR RUTR"/>
    <property type="match status" value="1"/>
</dbReference>
<sequence>MARRNDHTREELRELALEAAEHIVQTQGVEALSTRKVATAIGYSVGSLYSVFSNLDDLCWQLNTRTLTELLEELERQQAEEPKACLHAYGLIYLQFAQRHPERWRLLFEHRSPEGKQMPDALETQIATLFSYIDRCLGTLFPAWSANELALRARTVWSGVHGIAQLQLGDKLFLQEPDGATQMLALLIDGLLKGWQQEGECHA</sequence>
<evidence type="ECO:0000313" key="7">
    <source>
        <dbReference type="Proteomes" id="UP000186895"/>
    </source>
</evidence>
<organism evidence="6 7">
    <name type="scientific">Marinobacterium stanieri</name>
    <dbReference type="NCBI Taxonomy" id="49186"/>
    <lineage>
        <taxon>Bacteria</taxon>
        <taxon>Pseudomonadati</taxon>
        <taxon>Pseudomonadota</taxon>
        <taxon>Gammaproteobacteria</taxon>
        <taxon>Oceanospirillales</taxon>
        <taxon>Oceanospirillaceae</taxon>
        <taxon>Marinobacterium</taxon>
    </lineage>
</organism>
<evidence type="ECO:0000313" key="6">
    <source>
        <dbReference type="EMBL" id="SIQ10375.1"/>
    </source>
</evidence>
<dbReference type="AlphaFoldDB" id="A0A1N6Q1G7"/>
<keyword evidence="1" id="KW-0805">Transcription regulation</keyword>
<accession>A0A1N6Q1G7</accession>
<keyword evidence="7" id="KW-1185">Reference proteome</keyword>
<dbReference type="Pfam" id="PF00440">
    <property type="entry name" value="TetR_N"/>
    <property type="match status" value="1"/>
</dbReference>